<dbReference type="InterPro" id="IPR046433">
    <property type="entry name" value="ActCoA_hydro"/>
</dbReference>
<dbReference type="GO" id="GO:0003986">
    <property type="term" value="F:acetyl-CoA hydrolase activity"/>
    <property type="evidence" value="ECO:0007669"/>
    <property type="project" value="TreeGrafter"/>
</dbReference>
<dbReference type="GO" id="GO:0006083">
    <property type="term" value="P:acetate metabolic process"/>
    <property type="evidence" value="ECO:0007669"/>
    <property type="project" value="InterPro"/>
</dbReference>
<dbReference type="InterPro" id="IPR038460">
    <property type="entry name" value="AcetylCoA_hyd_C_sf"/>
</dbReference>
<accession>X0U3W1</accession>
<dbReference type="InterPro" id="IPR037171">
    <property type="entry name" value="NagB/RpiA_transferase-like"/>
</dbReference>
<dbReference type="SUPFAM" id="SSF100950">
    <property type="entry name" value="NagB/RpiA/CoA transferase-like"/>
    <property type="match status" value="1"/>
</dbReference>
<dbReference type="Pfam" id="PF13336">
    <property type="entry name" value="AcetylCoA_hyd_C"/>
    <property type="match status" value="1"/>
</dbReference>
<comment type="caution">
    <text evidence="3">The sequence shown here is derived from an EMBL/GenBank/DDBJ whole genome shotgun (WGS) entry which is preliminary data.</text>
</comment>
<dbReference type="FunFam" id="3.40.1080.20:FF:000001">
    <property type="entry name" value="Acetyl-CoA hydrolase Ach1"/>
    <property type="match status" value="1"/>
</dbReference>
<gene>
    <name evidence="3" type="ORF">S01H1_28138</name>
</gene>
<protein>
    <recommendedName>
        <fullName evidence="2">Acetyl-CoA hydrolase/transferase C-terminal domain-containing protein</fullName>
    </recommendedName>
</protein>
<evidence type="ECO:0000259" key="2">
    <source>
        <dbReference type="Pfam" id="PF13336"/>
    </source>
</evidence>
<evidence type="ECO:0000313" key="3">
    <source>
        <dbReference type="EMBL" id="GAF95077.1"/>
    </source>
</evidence>
<feature type="domain" description="Acetyl-CoA hydrolase/transferase C-terminal" evidence="2">
    <location>
        <begin position="82"/>
        <end position="228"/>
    </location>
</feature>
<dbReference type="EMBL" id="BARS01017178">
    <property type="protein sequence ID" value="GAF95077.1"/>
    <property type="molecule type" value="Genomic_DNA"/>
</dbReference>
<dbReference type="Gene3D" id="3.40.1080.20">
    <property type="entry name" value="Acetyl-CoA hydrolase/transferase C-terminal domain"/>
    <property type="match status" value="1"/>
</dbReference>
<name>X0U3W1_9ZZZZ</name>
<dbReference type="AlphaFoldDB" id="X0U3W1"/>
<comment type="similarity">
    <text evidence="1">Belongs to the acetyl-CoA hydrolase/transferase family.</text>
</comment>
<organism evidence="3">
    <name type="scientific">marine sediment metagenome</name>
    <dbReference type="NCBI Taxonomy" id="412755"/>
    <lineage>
        <taxon>unclassified sequences</taxon>
        <taxon>metagenomes</taxon>
        <taxon>ecological metagenomes</taxon>
    </lineage>
</organism>
<dbReference type="InterPro" id="IPR026888">
    <property type="entry name" value="AcetylCoA_hyd_C"/>
</dbReference>
<evidence type="ECO:0000256" key="1">
    <source>
        <dbReference type="ARBA" id="ARBA00009632"/>
    </source>
</evidence>
<proteinExistence type="inferred from homology"/>
<sequence>IASYIVDFLKNEVKHNRLPQNLLPLQSGVGSVANAVLAGLLDSPFESLDFYSEVIQDSVLDLIDSSKVRIASGTSLTFSKEGQQRFINNLEEYKRKIILRPQEISNNPEIIRRLGCIAMNTAIEVDIYGNVNSTNIMGSKMMNGIGGSGDFTRNSYLSIFVTPSIAKNGDIFCVVPMVSHVDHTEHDVQVIVTEQGLADLRGLSPRERAETIINNCTHPEYKSKLKNYYQRALGKRGHIPHLIEEALSWHKKFLETGSMK</sequence>
<reference evidence="3" key="1">
    <citation type="journal article" date="2014" name="Front. Microbiol.">
        <title>High frequency of phylogenetically diverse reductive dehalogenase-homologous genes in deep subseafloor sedimentary metagenomes.</title>
        <authorList>
            <person name="Kawai M."/>
            <person name="Futagami T."/>
            <person name="Toyoda A."/>
            <person name="Takaki Y."/>
            <person name="Nishi S."/>
            <person name="Hori S."/>
            <person name="Arai W."/>
            <person name="Tsubouchi T."/>
            <person name="Morono Y."/>
            <person name="Uchiyama I."/>
            <person name="Ito T."/>
            <person name="Fujiyama A."/>
            <person name="Inagaki F."/>
            <person name="Takami H."/>
        </authorList>
    </citation>
    <scope>NUCLEOTIDE SEQUENCE</scope>
    <source>
        <strain evidence="3">Expedition CK06-06</strain>
    </source>
</reference>
<dbReference type="PANTHER" id="PTHR43609">
    <property type="entry name" value="ACETYL-COA HYDROLASE"/>
    <property type="match status" value="1"/>
</dbReference>
<dbReference type="GO" id="GO:0008775">
    <property type="term" value="F:acetate CoA-transferase activity"/>
    <property type="evidence" value="ECO:0007669"/>
    <property type="project" value="InterPro"/>
</dbReference>
<feature type="non-terminal residue" evidence="3">
    <location>
        <position position="1"/>
    </location>
</feature>
<dbReference type="PANTHER" id="PTHR43609:SF1">
    <property type="entry name" value="ACETYL-COA HYDROLASE"/>
    <property type="match status" value="1"/>
</dbReference>
<dbReference type="Gene3D" id="3.30.750.70">
    <property type="entry name" value="4-hydroxybutyrate coenzyme like domains"/>
    <property type="match status" value="1"/>
</dbReference>